<protein>
    <submittedName>
        <fullName evidence="1">Uncharacterized protein</fullName>
    </submittedName>
</protein>
<sequence>MAAATGVMVIVAYYSGVDRGLDVSEIGIVLRFCVMAQDRVKRYRKHSNWLRTEEDQGLGLRCGIGRHFCPGYILRSGC</sequence>
<dbReference type="EMBL" id="CM018044">
    <property type="protein sequence ID" value="KAA8529923.1"/>
    <property type="molecule type" value="Genomic_DNA"/>
</dbReference>
<gene>
    <name evidence="1" type="ORF">F0562_034473</name>
</gene>
<proteinExistence type="predicted"/>
<evidence type="ECO:0000313" key="1">
    <source>
        <dbReference type="EMBL" id="KAA8529923.1"/>
    </source>
</evidence>
<reference evidence="1 2" key="1">
    <citation type="submission" date="2019-09" db="EMBL/GenBank/DDBJ databases">
        <title>A chromosome-level genome assembly of the Chinese tupelo Nyssa sinensis.</title>
        <authorList>
            <person name="Yang X."/>
            <person name="Kang M."/>
            <person name="Yang Y."/>
            <person name="Xiong H."/>
            <person name="Wang M."/>
            <person name="Zhang Z."/>
            <person name="Wang Z."/>
            <person name="Wu H."/>
            <person name="Ma T."/>
            <person name="Liu J."/>
            <person name="Xi Z."/>
        </authorList>
    </citation>
    <scope>NUCLEOTIDE SEQUENCE [LARGE SCALE GENOMIC DNA]</scope>
    <source>
        <strain evidence="1">J267</strain>
        <tissue evidence="1">Leaf</tissue>
    </source>
</reference>
<dbReference type="AlphaFoldDB" id="A0A5J5AFZ8"/>
<accession>A0A5J5AFZ8</accession>
<name>A0A5J5AFZ8_9ASTE</name>
<dbReference type="Proteomes" id="UP000325577">
    <property type="component" value="Linkage Group LG20"/>
</dbReference>
<keyword evidence="2" id="KW-1185">Reference proteome</keyword>
<evidence type="ECO:0000313" key="2">
    <source>
        <dbReference type="Proteomes" id="UP000325577"/>
    </source>
</evidence>
<organism evidence="1 2">
    <name type="scientific">Nyssa sinensis</name>
    <dbReference type="NCBI Taxonomy" id="561372"/>
    <lineage>
        <taxon>Eukaryota</taxon>
        <taxon>Viridiplantae</taxon>
        <taxon>Streptophyta</taxon>
        <taxon>Embryophyta</taxon>
        <taxon>Tracheophyta</taxon>
        <taxon>Spermatophyta</taxon>
        <taxon>Magnoliopsida</taxon>
        <taxon>eudicotyledons</taxon>
        <taxon>Gunneridae</taxon>
        <taxon>Pentapetalae</taxon>
        <taxon>asterids</taxon>
        <taxon>Cornales</taxon>
        <taxon>Nyssaceae</taxon>
        <taxon>Nyssa</taxon>
    </lineage>
</organism>